<dbReference type="EMBL" id="HG793156">
    <property type="protein sequence ID" value="CRL27569.1"/>
    <property type="molecule type" value="Genomic_DNA"/>
</dbReference>
<gene>
    <name evidence="2" type="ORF">PCAMFM013_S023g000027</name>
</gene>
<evidence type="ECO:0000256" key="1">
    <source>
        <dbReference type="SAM" id="MobiDB-lite"/>
    </source>
</evidence>
<reference evidence="2 3" key="1">
    <citation type="journal article" date="2014" name="Nat. Commun.">
        <title>Multiple recent horizontal transfers of a large genomic region in cheese making fungi.</title>
        <authorList>
            <person name="Cheeseman K."/>
            <person name="Ropars J."/>
            <person name="Renault P."/>
            <person name="Dupont J."/>
            <person name="Gouzy J."/>
            <person name="Branca A."/>
            <person name="Abraham A.L."/>
            <person name="Ceppi M."/>
            <person name="Conseiller E."/>
            <person name="Debuchy R."/>
            <person name="Malagnac F."/>
            <person name="Goarin A."/>
            <person name="Silar P."/>
            <person name="Lacoste S."/>
            <person name="Sallet E."/>
            <person name="Bensimon A."/>
            <person name="Giraud T."/>
            <person name="Brygoo Y."/>
        </authorList>
    </citation>
    <scope>NUCLEOTIDE SEQUENCE [LARGE SCALE GENOMIC DNA]</scope>
    <source>
        <strain evidence="3">FM 013</strain>
    </source>
</reference>
<name>A0A0G4PMI1_PENC3</name>
<dbReference type="STRING" id="1429867.A0A0G4PMI1"/>
<proteinExistence type="predicted"/>
<accession>A0A0G4PMI1</accession>
<keyword evidence="3" id="KW-1185">Reference proteome</keyword>
<evidence type="ECO:0000313" key="3">
    <source>
        <dbReference type="Proteomes" id="UP000053732"/>
    </source>
</evidence>
<feature type="region of interest" description="Disordered" evidence="1">
    <location>
        <begin position="1"/>
        <end position="20"/>
    </location>
</feature>
<sequence>MICRNMHQPGNFRWSPTSPSDISCTNVHPISPIDYASPQQTASEKNSLPLLQFGDWEEGRTYDEDPPACIHYLFEFFRVLDFIIP</sequence>
<dbReference type="Proteomes" id="UP000053732">
    <property type="component" value="Unassembled WGS sequence"/>
</dbReference>
<protein>
    <submittedName>
        <fullName evidence="2">Str. FM013</fullName>
    </submittedName>
</protein>
<organism evidence="2 3">
    <name type="scientific">Penicillium camemberti (strain FM 013)</name>
    <dbReference type="NCBI Taxonomy" id="1429867"/>
    <lineage>
        <taxon>Eukaryota</taxon>
        <taxon>Fungi</taxon>
        <taxon>Dikarya</taxon>
        <taxon>Ascomycota</taxon>
        <taxon>Pezizomycotina</taxon>
        <taxon>Eurotiomycetes</taxon>
        <taxon>Eurotiomycetidae</taxon>
        <taxon>Eurotiales</taxon>
        <taxon>Aspergillaceae</taxon>
        <taxon>Penicillium</taxon>
    </lineage>
</organism>
<evidence type="ECO:0000313" key="2">
    <source>
        <dbReference type="EMBL" id="CRL27569.1"/>
    </source>
</evidence>
<dbReference type="AlphaFoldDB" id="A0A0G4PMI1"/>